<evidence type="ECO:0000256" key="4">
    <source>
        <dbReference type="ARBA" id="ARBA00023136"/>
    </source>
</evidence>
<feature type="transmembrane region" description="Helical" evidence="6">
    <location>
        <begin position="92"/>
        <end position="113"/>
    </location>
</feature>
<name>A0A811ZUJ9_NYCPR</name>
<dbReference type="GO" id="GO:0005886">
    <property type="term" value="C:plasma membrane"/>
    <property type="evidence" value="ECO:0007669"/>
    <property type="project" value="TreeGrafter"/>
</dbReference>
<dbReference type="EMBL" id="CAJHUB010000775">
    <property type="protein sequence ID" value="CAD7692275.1"/>
    <property type="molecule type" value="Genomic_DNA"/>
</dbReference>
<keyword evidence="8" id="KW-1185">Reference proteome</keyword>
<dbReference type="InterPro" id="IPR050579">
    <property type="entry name" value="PMP-22/EMP/MP20-like"/>
</dbReference>
<comment type="subcellular location">
    <subcellularLocation>
        <location evidence="1">Membrane</location>
        <topology evidence="1">Multi-pass membrane protein</topology>
    </subcellularLocation>
</comment>
<gene>
    <name evidence="7" type="ORF">NYPRO_LOCUS25069</name>
</gene>
<dbReference type="Pfam" id="PF00822">
    <property type="entry name" value="PMP22_Claudin"/>
    <property type="match status" value="1"/>
</dbReference>
<evidence type="ECO:0000313" key="7">
    <source>
        <dbReference type="EMBL" id="CAD7692275.1"/>
    </source>
</evidence>
<comment type="caution">
    <text evidence="7">The sequence shown here is derived from an EMBL/GenBank/DDBJ whole genome shotgun (WGS) entry which is preliminary data.</text>
</comment>
<evidence type="ECO:0000256" key="6">
    <source>
        <dbReference type="SAM" id="Phobius"/>
    </source>
</evidence>
<dbReference type="InterPro" id="IPR004031">
    <property type="entry name" value="PMP22/EMP/MP20/Claudin"/>
</dbReference>
<reference evidence="7" key="1">
    <citation type="submission" date="2020-12" db="EMBL/GenBank/DDBJ databases">
        <authorList>
            <consortium name="Molecular Ecology Group"/>
        </authorList>
    </citation>
    <scope>NUCLEOTIDE SEQUENCE</scope>
    <source>
        <strain evidence="7">TBG_1078</strain>
    </source>
</reference>
<evidence type="ECO:0000256" key="2">
    <source>
        <dbReference type="ARBA" id="ARBA00022692"/>
    </source>
</evidence>
<sequence>MEPYRSLALLTGSLGLVTILIALSTDFWFVAVGPSFTFHSGLWPKGVYNKVADYIRATQSLTILAGLSVLVSVIFLVLSYIPLLSLPGHGRLVSSVTAFAAGLFAMVAMVVYTSERWNQPQSPQVQTFFSWSFYLGWVSTVLLLCTEPPGLAMTPCELKARPGGRSSSHRRCRQEPQAPTGLPLALTPSPPETPSFVSSSVQQKFAGIWLFFLFKILVIYS</sequence>
<proteinExistence type="predicted"/>
<feature type="transmembrane region" description="Helical" evidence="6">
    <location>
        <begin position="7"/>
        <end position="31"/>
    </location>
</feature>
<evidence type="ECO:0000256" key="5">
    <source>
        <dbReference type="SAM" id="MobiDB-lite"/>
    </source>
</evidence>
<keyword evidence="2 6" id="KW-0812">Transmembrane</keyword>
<dbReference type="AlphaFoldDB" id="A0A811ZUJ9"/>
<evidence type="ECO:0000256" key="3">
    <source>
        <dbReference type="ARBA" id="ARBA00022989"/>
    </source>
</evidence>
<evidence type="ECO:0000313" key="8">
    <source>
        <dbReference type="Proteomes" id="UP000645828"/>
    </source>
</evidence>
<feature type="transmembrane region" description="Helical" evidence="6">
    <location>
        <begin position="125"/>
        <end position="145"/>
    </location>
</feature>
<keyword evidence="3 6" id="KW-1133">Transmembrane helix</keyword>
<feature type="region of interest" description="Disordered" evidence="5">
    <location>
        <begin position="160"/>
        <end position="191"/>
    </location>
</feature>
<organism evidence="7 8">
    <name type="scientific">Nyctereutes procyonoides</name>
    <name type="common">Raccoon dog</name>
    <name type="synonym">Canis procyonoides</name>
    <dbReference type="NCBI Taxonomy" id="34880"/>
    <lineage>
        <taxon>Eukaryota</taxon>
        <taxon>Metazoa</taxon>
        <taxon>Chordata</taxon>
        <taxon>Craniata</taxon>
        <taxon>Vertebrata</taxon>
        <taxon>Euteleostomi</taxon>
        <taxon>Mammalia</taxon>
        <taxon>Eutheria</taxon>
        <taxon>Laurasiatheria</taxon>
        <taxon>Carnivora</taxon>
        <taxon>Caniformia</taxon>
        <taxon>Canidae</taxon>
        <taxon>Nyctereutes</taxon>
    </lineage>
</organism>
<dbReference type="Gene3D" id="1.20.140.150">
    <property type="match status" value="1"/>
</dbReference>
<protein>
    <submittedName>
        <fullName evidence="7">(raccoon dog) hypothetical protein</fullName>
    </submittedName>
</protein>
<dbReference type="PANTHER" id="PTHR10671">
    <property type="entry name" value="EPITHELIAL MEMBRANE PROTEIN-RELATED"/>
    <property type="match status" value="1"/>
</dbReference>
<dbReference type="Proteomes" id="UP000645828">
    <property type="component" value="Unassembled WGS sequence"/>
</dbReference>
<accession>A0A811ZUJ9</accession>
<feature type="transmembrane region" description="Helical" evidence="6">
    <location>
        <begin position="61"/>
        <end position="80"/>
    </location>
</feature>
<evidence type="ECO:0000256" key="1">
    <source>
        <dbReference type="ARBA" id="ARBA00004141"/>
    </source>
</evidence>
<dbReference type="PANTHER" id="PTHR10671:SF34">
    <property type="entry name" value="PROTEIN NKG7"/>
    <property type="match status" value="1"/>
</dbReference>
<keyword evidence="4 6" id="KW-0472">Membrane</keyword>